<feature type="region of interest" description="Disordered" evidence="3">
    <location>
        <begin position="82"/>
        <end position="106"/>
    </location>
</feature>
<feature type="compositionally biased region" description="Basic and acidic residues" evidence="3">
    <location>
        <begin position="96"/>
        <end position="106"/>
    </location>
</feature>
<dbReference type="RefSeq" id="WP_169537829.1">
    <property type="nucleotide sequence ID" value="NZ_JABBZE010000546.1"/>
</dbReference>
<evidence type="ECO:0000256" key="1">
    <source>
        <dbReference type="ARBA" id="ARBA00006484"/>
    </source>
</evidence>
<proteinExistence type="inferred from homology"/>
<dbReference type="InterPro" id="IPR002347">
    <property type="entry name" value="SDR_fam"/>
</dbReference>
<protein>
    <submittedName>
        <fullName evidence="4">SDR family NAD(P)-dependent oxidoreductase</fullName>
    </submittedName>
</protein>
<gene>
    <name evidence="4" type="ORF">HGQ98_27170</name>
</gene>
<accession>A0A848NQH9</accession>
<reference evidence="4 5" key="1">
    <citation type="submission" date="2020-04" db="EMBL/GenBank/DDBJ databases">
        <title>Achromobacter ruhlandii genome sequencing and assembly.</title>
        <authorList>
            <person name="Martins R.C.R."/>
            <person name="Perdigao-Neto L.V."/>
            <person name="Levin A.S.S."/>
            <person name="Costa S.F."/>
        </authorList>
    </citation>
    <scope>NUCLEOTIDE SEQUENCE [LARGE SCALE GENOMIC DNA]</scope>
    <source>
        <strain evidence="4 5">9035ralo</strain>
    </source>
</reference>
<dbReference type="Proteomes" id="UP000542405">
    <property type="component" value="Unassembled WGS sequence"/>
</dbReference>
<evidence type="ECO:0000256" key="2">
    <source>
        <dbReference type="ARBA" id="ARBA00023002"/>
    </source>
</evidence>
<name>A0A848NQH9_9BURK</name>
<dbReference type="AlphaFoldDB" id="A0A848NQH9"/>
<dbReference type="InterPro" id="IPR036291">
    <property type="entry name" value="NAD(P)-bd_dom_sf"/>
</dbReference>
<keyword evidence="2" id="KW-0560">Oxidoreductase</keyword>
<dbReference type="PANTHER" id="PTHR43669">
    <property type="entry name" value="5-KETO-D-GLUCONATE 5-REDUCTASE"/>
    <property type="match status" value="1"/>
</dbReference>
<dbReference type="GO" id="GO:0016491">
    <property type="term" value="F:oxidoreductase activity"/>
    <property type="evidence" value="ECO:0007669"/>
    <property type="project" value="UniProtKB-KW"/>
</dbReference>
<dbReference type="EMBL" id="JABBZE010000546">
    <property type="protein sequence ID" value="NMU93170.1"/>
    <property type="molecule type" value="Genomic_DNA"/>
</dbReference>
<comment type="similarity">
    <text evidence="1">Belongs to the short-chain dehydrogenases/reductases (SDR) family.</text>
</comment>
<dbReference type="Gene3D" id="3.40.50.720">
    <property type="entry name" value="NAD(P)-binding Rossmann-like Domain"/>
    <property type="match status" value="1"/>
</dbReference>
<sequence length="106" mass="10916">MIESLQGKRVLVTAGAGGIGLAIARKFLASGAQVHICDVAAEAVQAAVQAHPGLSGSVTDVSDEAQVLAMFTDLAARWGRLDAPGNNAGVPGPTSRRAEQEPARWR</sequence>
<feature type="non-terminal residue" evidence="4">
    <location>
        <position position="106"/>
    </location>
</feature>
<comment type="caution">
    <text evidence="4">The sequence shown here is derived from an EMBL/GenBank/DDBJ whole genome shotgun (WGS) entry which is preliminary data.</text>
</comment>
<dbReference type="PANTHER" id="PTHR43669:SF3">
    <property type="entry name" value="ALCOHOL DEHYDROGENASE, PUTATIVE (AFU_ORTHOLOGUE AFUA_3G03445)-RELATED"/>
    <property type="match status" value="1"/>
</dbReference>
<dbReference type="SUPFAM" id="SSF51735">
    <property type="entry name" value="NAD(P)-binding Rossmann-fold domains"/>
    <property type="match status" value="1"/>
</dbReference>
<organism evidence="4 5">
    <name type="scientific">Achromobacter ruhlandii</name>
    <dbReference type="NCBI Taxonomy" id="72557"/>
    <lineage>
        <taxon>Bacteria</taxon>
        <taxon>Pseudomonadati</taxon>
        <taxon>Pseudomonadota</taxon>
        <taxon>Betaproteobacteria</taxon>
        <taxon>Burkholderiales</taxon>
        <taxon>Alcaligenaceae</taxon>
        <taxon>Achromobacter</taxon>
    </lineage>
</organism>
<dbReference type="PRINTS" id="PR00081">
    <property type="entry name" value="GDHRDH"/>
</dbReference>
<evidence type="ECO:0000313" key="5">
    <source>
        <dbReference type="Proteomes" id="UP000542405"/>
    </source>
</evidence>
<evidence type="ECO:0000256" key="3">
    <source>
        <dbReference type="SAM" id="MobiDB-lite"/>
    </source>
</evidence>
<evidence type="ECO:0000313" key="4">
    <source>
        <dbReference type="EMBL" id="NMU93170.1"/>
    </source>
</evidence>
<dbReference type="Pfam" id="PF00106">
    <property type="entry name" value="adh_short"/>
    <property type="match status" value="1"/>
</dbReference>